<feature type="region of interest" description="Disordered" evidence="1">
    <location>
        <begin position="118"/>
        <end position="138"/>
    </location>
</feature>
<reference evidence="3 4" key="1">
    <citation type="journal article" date="2023" name="bioRxiv">
        <title>An intranuclear bacterial parasite of deep-sea mussels expresses apoptosis inhibitors acquired from its host.</title>
        <authorList>
            <person name="Gonzalez Porras M.A."/>
            <person name="Assie A."/>
            <person name="Tietjen M."/>
            <person name="Violette M."/>
            <person name="Kleiner M."/>
            <person name="Gruber-Vodicka H."/>
            <person name="Dubilier N."/>
            <person name="Leisch N."/>
        </authorList>
    </citation>
    <scope>NUCLEOTIDE SEQUENCE [LARGE SCALE GENOMIC DNA]</scope>
    <source>
        <strain evidence="3">IAP13</strain>
    </source>
</reference>
<protein>
    <submittedName>
        <fullName evidence="3">Cell envelope integrity protein TolA</fullName>
    </submittedName>
</protein>
<dbReference type="Proteomes" id="UP001178148">
    <property type="component" value="Unassembled WGS sequence"/>
</dbReference>
<evidence type="ECO:0000313" key="3">
    <source>
        <dbReference type="EMBL" id="MDP0589757.1"/>
    </source>
</evidence>
<gene>
    <name evidence="3" type="primary">tolA</name>
    <name evidence="3" type="ORF">QS748_11440</name>
</gene>
<dbReference type="InterPro" id="IPR014161">
    <property type="entry name" value="Tol-Pal_TolA"/>
</dbReference>
<keyword evidence="2" id="KW-0812">Transmembrane</keyword>
<dbReference type="Gene3D" id="3.30.1150.10">
    <property type="match status" value="1"/>
</dbReference>
<organism evidence="3 4">
    <name type="scientific">Candidatus Endonucleibacter bathymodioli</name>
    <dbReference type="NCBI Taxonomy" id="539814"/>
    <lineage>
        <taxon>Bacteria</taxon>
        <taxon>Pseudomonadati</taxon>
        <taxon>Pseudomonadota</taxon>
        <taxon>Gammaproteobacteria</taxon>
        <taxon>Oceanospirillales</taxon>
        <taxon>Endozoicomonadaceae</taxon>
        <taxon>Candidatus Endonucleibacter</taxon>
    </lineage>
</organism>
<sequence length="270" mass="31283">MKTIFDKFRLKLHKDYGIAIAISMIIHGGIFGLLVVSLPPTPVKYIVPLHLTARLIEAKQLKPSASKTIERDRIKAAETHKAKELNVQRKKEQALARKKTAEQKKQIDLKRKQQEAEAKEKIEAQKKSQELEKQQAAKRQKELEEFMMKIAEEQTQQEQEQAAQEQVEKDELEIAYYSNLLITRMSLHWNRPASALNNMVTVLEIHLSPFGDLQGFKIINRSGNDAFDRSAIQAIKLGTPITELKQLDPRIFEKYFRRFTFKFSPEDLMK</sequence>
<dbReference type="GO" id="GO:0043213">
    <property type="term" value="P:bacteriocin transport"/>
    <property type="evidence" value="ECO:0007669"/>
    <property type="project" value="InterPro"/>
</dbReference>
<dbReference type="GO" id="GO:0019534">
    <property type="term" value="F:toxin transmembrane transporter activity"/>
    <property type="evidence" value="ECO:0007669"/>
    <property type="project" value="InterPro"/>
</dbReference>
<dbReference type="EMBL" id="JASXSV010000020">
    <property type="protein sequence ID" value="MDP0589757.1"/>
    <property type="molecule type" value="Genomic_DNA"/>
</dbReference>
<evidence type="ECO:0000256" key="1">
    <source>
        <dbReference type="SAM" id="MobiDB-lite"/>
    </source>
</evidence>
<feature type="transmembrane region" description="Helical" evidence="2">
    <location>
        <begin position="16"/>
        <end position="38"/>
    </location>
</feature>
<dbReference type="Pfam" id="PF13103">
    <property type="entry name" value="TonB_2"/>
    <property type="match status" value="1"/>
</dbReference>
<keyword evidence="2" id="KW-1133">Transmembrane helix</keyword>
<evidence type="ECO:0000256" key="2">
    <source>
        <dbReference type="SAM" id="Phobius"/>
    </source>
</evidence>
<evidence type="ECO:0000313" key="4">
    <source>
        <dbReference type="Proteomes" id="UP001178148"/>
    </source>
</evidence>
<keyword evidence="4" id="KW-1185">Reference proteome</keyword>
<comment type="caution">
    <text evidence="3">The sequence shown here is derived from an EMBL/GenBank/DDBJ whole genome shotgun (WGS) entry which is preliminary data.</text>
</comment>
<proteinExistence type="predicted"/>
<name>A0AA90NNB0_9GAMM</name>
<dbReference type="SUPFAM" id="SSF74653">
    <property type="entry name" value="TolA/TonB C-terminal domain"/>
    <property type="match status" value="1"/>
</dbReference>
<dbReference type="NCBIfam" id="TIGR02794">
    <property type="entry name" value="tolA_full"/>
    <property type="match status" value="1"/>
</dbReference>
<dbReference type="GO" id="GO:0016020">
    <property type="term" value="C:membrane"/>
    <property type="evidence" value="ECO:0007669"/>
    <property type="project" value="InterPro"/>
</dbReference>
<accession>A0AA90NNB0</accession>
<keyword evidence="2" id="KW-0472">Membrane</keyword>
<dbReference type="AlphaFoldDB" id="A0AA90NNB0"/>